<proteinExistence type="predicted"/>
<dbReference type="EMBL" id="UHFN01000007">
    <property type="protein sequence ID" value="SUN61332.1"/>
    <property type="molecule type" value="Genomic_DNA"/>
</dbReference>
<evidence type="ECO:0000259" key="4">
    <source>
        <dbReference type="PROSITE" id="PS01124"/>
    </source>
</evidence>
<reference evidence="5 6" key="1">
    <citation type="submission" date="2018-06" db="EMBL/GenBank/DDBJ databases">
        <authorList>
            <consortium name="Pathogen Informatics"/>
            <person name="Doyle S."/>
        </authorList>
    </citation>
    <scope>NUCLEOTIDE SEQUENCE [LARGE SCALE GENOMIC DNA]</scope>
    <source>
        <strain evidence="5 6">NCTC12224</strain>
    </source>
</reference>
<feature type="domain" description="HTH araC/xylS-type" evidence="4">
    <location>
        <begin position="137"/>
        <end position="234"/>
    </location>
</feature>
<dbReference type="Proteomes" id="UP000254924">
    <property type="component" value="Unassembled WGS sequence"/>
</dbReference>
<dbReference type="Gene3D" id="1.10.10.60">
    <property type="entry name" value="Homeodomain-like"/>
    <property type="match status" value="1"/>
</dbReference>
<dbReference type="InterPro" id="IPR018060">
    <property type="entry name" value="HTH_AraC"/>
</dbReference>
<evidence type="ECO:0000313" key="6">
    <source>
        <dbReference type="Proteomes" id="UP000254924"/>
    </source>
</evidence>
<protein>
    <submittedName>
        <fullName evidence="5">AraC family transcriptional regulator</fullName>
    </submittedName>
</protein>
<accession>A0A380K8D0</accession>
<sequence length="239" mass="27272">MEAIERFAHYKHLVGPIDLDVVLYGKMVSVHYRYAISELALPKFAILNEQLLLLNLIRVGTGERITPLAVSSPFDYAESTLLEFGVSVQKSNSNAIVFDKVDLEKPFITQNNVMWQYLEPQLNHQLELLNRDNSFSQHVQQTLFSALPSRHFQIEDVATNLGVSVRTLQRHLSAEKTTFQKQVQIVRKAMALSYLQLQLSSEEIADLLGYSEVNAFIRAFKQWTGRTVSAYRKEIAAKD</sequence>
<dbReference type="SUPFAM" id="SSF46689">
    <property type="entry name" value="Homeodomain-like"/>
    <property type="match status" value="1"/>
</dbReference>
<dbReference type="SMART" id="SM00342">
    <property type="entry name" value="HTH_ARAC"/>
    <property type="match status" value="1"/>
</dbReference>
<dbReference type="AlphaFoldDB" id="A0A380K8D0"/>
<dbReference type="GO" id="GO:0005829">
    <property type="term" value="C:cytosol"/>
    <property type="evidence" value="ECO:0007669"/>
    <property type="project" value="TreeGrafter"/>
</dbReference>
<organism evidence="5 6">
    <name type="scientific">Streptococcus hyointestinalis</name>
    <dbReference type="NCBI Taxonomy" id="1337"/>
    <lineage>
        <taxon>Bacteria</taxon>
        <taxon>Bacillati</taxon>
        <taxon>Bacillota</taxon>
        <taxon>Bacilli</taxon>
        <taxon>Lactobacillales</taxon>
        <taxon>Streptococcaceae</taxon>
        <taxon>Streptococcus</taxon>
    </lineage>
</organism>
<gene>
    <name evidence="5" type="primary">ureR</name>
    <name evidence="5" type="ORF">NCTC12224_01425</name>
</gene>
<keyword evidence="3" id="KW-0804">Transcription</keyword>
<keyword evidence="2" id="KW-0238">DNA-binding</keyword>
<evidence type="ECO:0000256" key="2">
    <source>
        <dbReference type="ARBA" id="ARBA00023125"/>
    </source>
</evidence>
<name>A0A380K8D0_9STRE</name>
<dbReference type="GO" id="GO:0003700">
    <property type="term" value="F:DNA-binding transcription factor activity"/>
    <property type="evidence" value="ECO:0007669"/>
    <property type="project" value="InterPro"/>
</dbReference>
<keyword evidence="6" id="KW-1185">Reference proteome</keyword>
<evidence type="ECO:0000313" key="5">
    <source>
        <dbReference type="EMBL" id="SUN61332.1"/>
    </source>
</evidence>
<dbReference type="GO" id="GO:0000976">
    <property type="term" value="F:transcription cis-regulatory region binding"/>
    <property type="evidence" value="ECO:0007669"/>
    <property type="project" value="TreeGrafter"/>
</dbReference>
<dbReference type="Pfam" id="PF12833">
    <property type="entry name" value="HTH_18"/>
    <property type="match status" value="1"/>
</dbReference>
<dbReference type="InterPro" id="IPR009057">
    <property type="entry name" value="Homeodomain-like_sf"/>
</dbReference>
<dbReference type="PROSITE" id="PS01124">
    <property type="entry name" value="HTH_ARAC_FAMILY_2"/>
    <property type="match status" value="1"/>
</dbReference>
<dbReference type="PANTHER" id="PTHR47894:SF1">
    <property type="entry name" value="HTH-TYPE TRANSCRIPTIONAL REGULATOR VQSM"/>
    <property type="match status" value="1"/>
</dbReference>
<evidence type="ECO:0000256" key="3">
    <source>
        <dbReference type="ARBA" id="ARBA00023163"/>
    </source>
</evidence>
<keyword evidence="1" id="KW-0805">Transcription regulation</keyword>
<dbReference type="PANTHER" id="PTHR47894">
    <property type="entry name" value="HTH-TYPE TRANSCRIPTIONAL REGULATOR GADX"/>
    <property type="match status" value="1"/>
</dbReference>
<evidence type="ECO:0000256" key="1">
    <source>
        <dbReference type="ARBA" id="ARBA00023015"/>
    </source>
</evidence>